<feature type="transmembrane region" description="Helical" evidence="6">
    <location>
        <begin position="379"/>
        <end position="398"/>
    </location>
</feature>
<feature type="transmembrane region" description="Helical" evidence="6">
    <location>
        <begin position="192"/>
        <end position="215"/>
    </location>
</feature>
<evidence type="ECO:0000256" key="2">
    <source>
        <dbReference type="ARBA" id="ARBA00022475"/>
    </source>
</evidence>
<comment type="caution">
    <text evidence="7">The sequence shown here is derived from an EMBL/GenBank/DDBJ whole genome shotgun (WGS) entry which is preliminary data.</text>
</comment>
<feature type="transmembrane region" description="Helical" evidence="6">
    <location>
        <begin position="62"/>
        <end position="83"/>
    </location>
</feature>
<dbReference type="RefSeq" id="WP_028494680.1">
    <property type="nucleotide sequence ID" value="NZ_PEMJ01000320.1"/>
</dbReference>
<feature type="transmembrane region" description="Helical" evidence="6">
    <location>
        <begin position="310"/>
        <end position="334"/>
    </location>
</feature>
<dbReference type="CDD" id="cd13128">
    <property type="entry name" value="MATE_Wzx_like"/>
    <property type="match status" value="1"/>
</dbReference>
<keyword evidence="5 6" id="KW-0472">Membrane</keyword>
<organism evidence="7 8">
    <name type="scientific">Thermus scotoductus</name>
    <dbReference type="NCBI Taxonomy" id="37636"/>
    <lineage>
        <taxon>Bacteria</taxon>
        <taxon>Thermotogati</taxon>
        <taxon>Deinococcota</taxon>
        <taxon>Deinococci</taxon>
        <taxon>Thermales</taxon>
        <taxon>Thermaceae</taxon>
        <taxon>Thermus</taxon>
    </lineage>
</organism>
<accession>A0A430UUU8</accession>
<feature type="transmembrane region" description="Helical" evidence="6">
    <location>
        <begin position="236"/>
        <end position="261"/>
    </location>
</feature>
<feature type="transmembrane region" description="Helical" evidence="6">
    <location>
        <begin position="139"/>
        <end position="159"/>
    </location>
</feature>
<dbReference type="AlphaFoldDB" id="A0A430UUU8"/>
<feature type="transmembrane region" description="Helical" evidence="6">
    <location>
        <begin position="404"/>
        <end position="425"/>
    </location>
</feature>
<protein>
    <submittedName>
        <fullName evidence="7">Flippase</fullName>
    </submittedName>
</protein>
<keyword evidence="4 6" id="KW-1133">Transmembrane helix</keyword>
<evidence type="ECO:0000256" key="1">
    <source>
        <dbReference type="ARBA" id="ARBA00004651"/>
    </source>
</evidence>
<dbReference type="InterPro" id="IPR050833">
    <property type="entry name" value="Poly_Biosynth_Transport"/>
</dbReference>
<evidence type="ECO:0000256" key="3">
    <source>
        <dbReference type="ARBA" id="ARBA00022692"/>
    </source>
</evidence>
<keyword evidence="3 6" id="KW-0812">Transmembrane</keyword>
<feature type="transmembrane region" description="Helical" evidence="6">
    <location>
        <begin position="104"/>
        <end position="133"/>
    </location>
</feature>
<evidence type="ECO:0000313" key="7">
    <source>
        <dbReference type="EMBL" id="RTI12722.1"/>
    </source>
</evidence>
<evidence type="ECO:0000313" key="8">
    <source>
        <dbReference type="Proteomes" id="UP000287155"/>
    </source>
</evidence>
<proteinExistence type="predicted"/>
<sequence length="440" mass="47622">MKGFLRSLFPSPERLTKALVGKSASGGLATNILALYGVHIANYLFPLLTVPYLARVLGPKEWGLLAFAQAFGGYLQLLVEFGFSLSATRQVARARDSLRGRAELLASVLGAKAFLGLLAIGVALLVGGFIPAFRDHPQVLWAGVFWALATAFSPVWYFQGLERMRLVAGLEVLAKGLVLLLLFLWVKGPSDTWKVLALQGGASLLATLLALYLAYREVPLFLPTLKGVLEALRLGWSMFFFRSAVSLYTLGNTFILGLFAPPQVVGYYAGAEKISKAVLGLLSPVSQALYPRLSHLVRRAPAEAARLARLGLWTMGLSGLFLGLLVFALAPFLVRLFLGEGYDPAVLALRLLAFLVPLIALSNVLGIQWMLPLGLDRPFNAIIVGAGLFNLGLALLLAPRLFHVGMALAVVVSELFVTLGMWLYLKRSRQDPFAFQGGGQ</sequence>
<evidence type="ECO:0000256" key="6">
    <source>
        <dbReference type="SAM" id="Phobius"/>
    </source>
</evidence>
<reference evidence="7 8" key="1">
    <citation type="journal article" date="2019" name="Extremophiles">
        <title>Biogeography of thermophiles and predominance of Thermus scotoductus in domestic water heaters.</title>
        <authorList>
            <person name="Wilpiszeski R.L."/>
            <person name="Zhang Z."/>
            <person name="House C.H."/>
        </authorList>
    </citation>
    <scope>NUCLEOTIDE SEQUENCE [LARGE SCALE GENOMIC DNA]</scope>
    <source>
        <strain evidence="7 8">14_S14</strain>
    </source>
</reference>
<evidence type="ECO:0000256" key="5">
    <source>
        <dbReference type="ARBA" id="ARBA00023136"/>
    </source>
</evidence>
<dbReference type="PANTHER" id="PTHR30250">
    <property type="entry name" value="PST FAMILY PREDICTED COLANIC ACID TRANSPORTER"/>
    <property type="match status" value="1"/>
</dbReference>
<evidence type="ECO:0000256" key="4">
    <source>
        <dbReference type="ARBA" id="ARBA00022989"/>
    </source>
</evidence>
<dbReference type="PANTHER" id="PTHR30250:SF11">
    <property type="entry name" value="O-ANTIGEN TRANSPORTER-RELATED"/>
    <property type="match status" value="1"/>
</dbReference>
<keyword evidence="2" id="KW-1003">Cell membrane</keyword>
<dbReference type="InterPro" id="IPR002797">
    <property type="entry name" value="Polysacc_synth"/>
</dbReference>
<comment type="subcellular location">
    <subcellularLocation>
        <location evidence="1">Cell membrane</location>
        <topology evidence="1">Multi-pass membrane protein</topology>
    </subcellularLocation>
</comment>
<feature type="transmembrane region" description="Helical" evidence="6">
    <location>
        <begin position="166"/>
        <end position="186"/>
    </location>
</feature>
<dbReference type="Proteomes" id="UP000287155">
    <property type="component" value="Unassembled WGS sequence"/>
</dbReference>
<dbReference type="EMBL" id="PEMJ01000320">
    <property type="protein sequence ID" value="RTI12722.1"/>
    <property type="molecule type" value="Genomic_DNA"/>
</dbReference>
<gene>
    <name evidence="7" type="ORF">CSW27_09700</name>
</gene>
<feature type="transmembrane region" description="Helical" evidence="6">
    <location>
        <begin position="346"/>
        <end position="367"/>
    </location>
</feature>
<name>A0A430UUU8_THESC</name>
<dbReference type="Pfam" id="PF01943">
    <property type="entry name" value="Polysacc_synt"/>
    <property type="match status" value="1"/>
</dbReference>
<dbReference type="GO" id="GO:0005886">
    <property type="term" value="C:plasma membrane"/>
    <property type="evidence" value="ECO:0007669"/>
    <property type="project" value="UniProtKB-SubCell"/>
</dbReference>